<evidence type="ECO:0000313" key="1">
    <source>
        <dbReference type="EMBL" id="REF87661.1"/>
    </source>
</evidence>
<dbReference type="OrthoDB" id="5936191at2"/>
<proteinExistence type="predicted"/>
<accession>A0A3D9YYD0</accession>
<dbReference type="EMBL" id="QUMO01000002">
    <property type="protein sequence ID" value="REF87661.1"/>
    <property type="molecule type" value="Genomic_DNA"/>
</dbReference>
<dbReference type="AlphaFoldDB" id="A0A3D9YYD0"/>
<keyword evidence="2" id="KW-1185">Reference proteome</keyword>
<organism evidence="1 2">
    <name type="scientific">Methylovirgula ligni</name>
    <dbReference type="NCBI Taxonomy" id="569860"/>
    <lineage>
        <taxon>Bacteria</taxon>
        <taxon>Pseudomonadati</taxon>
        <taxon>Pseudomonadota</taxon>
        <taxon>Alphaproteobacteria</taxon>
        <taxon>Hyphomicrobiales</taxon>
        <taxon>Beijerinckiaceae</taxon>
        <taxon>Methylovirgula</taxon>
    </lineage>
</organism>
<evidence type="ECO:0008006" key="3">
    <source>
        <dbReference type="Google" id="ProtNLM"/>
    </source>
</evidence>
<dbReference type="Proteomes" id="UP000256900">
    <property type="component" value="Unassembled WGS sequence"/>
</dbReference>
<evidence type="ECO:0000313" key="2">
    <source>
        <dbReference type="Proteomes" id="UP000256900"/>
    </source>
</evidence>
<dbReference type="SUPFAM" id="SSF52096">
    <property type="entry name" value="ClpP/crotonase"/>
    <property type="match status" value="1"/>
</dbReference>
<comment type="caution">
    <text evidence="1">The sequence shown here is derived from an EMBL/GenBank/DDBJ whole genome shotgun (WGS) entry which is preliminary data.</text>
</comment>
<protein>
    <recommendedName>
        <fullName evidence="3">ClpP class serine protease</fullName>
    </recommendedName>
</protein>
<reference evidence="1 2" key="1">
    <citation type="submission" date="2018-08" db="EMBL/GenBank/DDBJ databases">
        <title>Genomic Encyclopedia of Type Strains, Phase IV (KMG-IV): sequencing the most valuable type-strain genomes for metagenomic binning, comparative biology and taxonomic classification.</title>
        <authorList>
            <person name="Goeker M."/>
        </authorList>
    </citation>
    <scope>NUCLEOTIDE SEQUENCE [LARGE SCALE GENOMIC DNA]</scope>
    <source>
        <strain evidence="1 2">BW863</strain>
    </source>
</reference>
<dbReference type="InterPro" id="IPR029045">
    <property type="entry name" value="ClpP/crotonase-like_dom_sf"/>
</dbReference>
<name>A0A3D9YYD0_9HYPH</name>
<dbReference type="Gene3D" id="3.90.226.10">
    <property type="entry name" value="2-enoyl-CoA Hydratase, Chain A, domain 1"/>
    <property type="match status" value="1"/>
</dbReference>
<gene>
    <name evidence="1" type="ORF">DES32_1287</name>
</gene>
<sequence length="263" mass="28766">MRAKRYPAVVGCAAIPKALGQVMKQRTGWDVFADLLDTKVIHRICAVLLLCAGWGFVPRAAHADPMTFQIVSVSDSGRCGRYCPAVIAAEGEITDETPEQFLEFVQENVNQASLHAVVFLDSPGGKVAASMQLGREFRHLGAAAIVARVDPDGRRGVSSFVGARCLSACVYALIGAKKRVIPPESLVGIHRMFAYVDSVDARGDAEHYRLYDNGTMRAALSHYTGMMGVSPELIYRAEHISSDRIHILTRKEIARYRLGSSQF</sequence>